<dbReference type="RefSeq" id="WP_094607152.1">
    <property type="nucleotide sequence ID" value="NZ_CP155573.1"/>
</dbReference>
<dbReference type="EMBL" id="CP155573">
    <property type="protein sequence ID" value="XFO65274.1"/>
    <property type="molecule type" value="Genomic_DNA"/>
</dbReference>
<dbReference type="Gene3D" id="1.10.10.10">
    <property type="entry name" value="Winged helix-like DNA-binding domain superfamily/Winged helix DNA-binding domain"/>
    <property type="match status" value="1"/>
</dbReference>
<sequence length="98" mass="11499">MGSQYTNDQRKEIIKLHTEGGYSIRLLANKYQIGRTTIQSWLRAYRNETGEATQPQNRDIVRCSKEALAKKAMIREIEMQLAVLKSFQKELERWDVPK</sequence>
<accession>A0ABZ3IHY3</accession>
<proteinExistence type="predicted"/>
<name>A0ABZ3IHY3_9FIRM</name>
<organism evidence="2 3">
    <name type="scientific">Sporomusa silvacetica DSM 10669</name>
    <dbReference type="NCBI Taxonomy" id="1123289"/>
    <lineage>
        <taxon>Bacteria</taxon>
        <taxon>Bacillati</taxon>
        <taxon>Bacillota</taxon>
        <taxon>Negativicutes</taxon>
        <taxon>Selenomonadales</taxon>
        <taxon>Sporomusaceae</taxon>
        <taxon>Sporomusa</taxon>
    </lineage>
</organism>
<feature type="domain" description="Insertion element IS150 protein InsJ-like helix-turn-helix" evidence="1">
    <location>
        <begin position="9"/>
        <end position="48"/>
    </location>
</feature>
<gene>
    <name evidence="2" type="ORF">SPSIL_013830</name>
</gene>
<reference evidence="2" key="1">
    <citation type="submission" date="2024-05" db="EMBL/GenBank/DDBJ databases">
        <title>Isolation and characterization of Sporomusa carbonis sp. nov., a carboxydotrophic hydrogenogen in the genus of Sporomusa isolated from a charcoal burning pile.</title>
        <authorList>
            <person name="Boeer T."/>
            <person name="Rosenbaum F."/>
            <person name="Eysell L."/>
            <person name="Mueller V."/>
            <person name="Daniel R."/>
            <person name="Poehlein A."/>
        </authorList>
    </citation>
    <scope>NUCLEOTIDE SEQUENCE [LARGE SCALE GENOMIC DNA]</scope>
    <source>
        <strain evidence="2">DSM 10669</strain>
    </source>
</reference>
<dbReference type="Pfam" id="PF13518">
    <property type="entry name" value="HTH_28"/>
    <property type="match status" value="1"/>
</dbReference>
<dbReference type="InterPro" id="IPR009057">
    <property type="entry name" value="Homeodomain-like_sf"/>
</dbReference>
<dbReference type="InterPro" id="IPR036388">
    <property type="entry name" value="WH-like_DNA-bd_sf"/>
</dbReference>
<dbReference type="InterPro" id="IPR055247">
    <property type="entry name" value="InsJ-like_HTH"/>
</dbReference>
<dbReference type="SUPFAM" id="SSF46689">
    <property type="entry name" value="Homeodomain-like"/>
    <property type="match status" value="1"/>
</dbReference>
<evidence type="ECO:0000259" key="1">
    <source>
        <dbReference type="Pfam" id="PF13518"/>
    </source>
</evidence>
<evidence type="ECO:0000313" key="2">
    <source>
        <dbReference type="EMBL" id="XFO65274.1"/>
    </source>
</evidence>
<keyword evidence="3" id="KW-1185">Reference proteome</keyword>
<protein>
    <recommendedName>
        <fullName evidence="1">Insertion element IS150 protein InsJ-like helix-turn-helix domain-containing protein</fullName>
    </recommendedName>
</protein>
<dbReference type="Proteomes" id="UP000216752">
    <property type="component" value="Chromosome"/>
</dbReference>
<evidence type="ECO:0000313" key="3">
    <source>
        <dbReference type="Proteomes" id="UP000216752"/>
    </source>
</evidence>